<gene>
    <name evidence="1" type="ORF">BRAD3257_2014</name>
</gene>
<sequence>MVGLRLNSSAHGTNPRQTGALADRMIRAKLNRIMPWKMATEIQFSLGSGAVNIVTRWPRRRAAQDDTLNVA</sequence>
<reference evidence="1 2" key="1">
    <citation type="submission" date="2018-03" db="EMBL/GenBank/DDBJ databases">
        <authorList>
            <person name="Gully D."/>
        </authorList>
    </citation>
    <scope>NUCLEOTIDE SEQUENCE [LARGE SCALE GENOMIC DNA]</scope>
    <source>
        <strain evidence="1">ORS3257</strain>
    </source>
</reference>
<name>A0A2U3PVD6_9BRAD</name>
<dbReference type="AlphaFoldDB" id="A0A2U3PVD6"/>
<proteinExistence type="predicted"/>
<accession>A0A2U3PVD6</accession>
<dbReference type="KEGG" id="bvz:BRAD3257_2014"/>
<dbReference type="EMBL" id="LS398110">
    <property type="protein sequence ID" value="SPP93115.1"/>
    <property type="molecule type" value="Genomic_DNA"/>
</dbReference>
<dbReference type="Proteomes" id="UP000246085">
    <property type="component" value="Chromosome BRAD3257"/>
</dbReference>
<organism evidence="1 2">
    <name type="scientific">Bradyrhizobium vignae</name>
    <dbReference type="NCBI Taxonomy" id="1549949"/>
    <lineage>
        <taxon>Bacteria</taxon>
        <taxon>Pseudomonadati</taxon>
        <taxon>Pseudomonadota</taxon>
        <taxon>Alphaproteobacteria</taxon>
        <taxon>Hyphomicrobiales</taxon>
        <taxon>Nitrobacteraceae</taxon>
        <taxon>Bradyrhizobium</taxon>
    </lineage>
</organism>
<evidence type="ECO:0000313" key="1">
    <source>
        <dbReference type="EMBL" id="SPP93115.1"/>
    </source>
</evidence>
<evidence type="ECO:0000313" key="2">
    <source>
        <dbReference type="Proteomes" id="UP000246085"/>
    </source>
</evidence>
<protein>
    <submittedName>
        <fullName evidence="1">Uncharacterized protein</fullName>
    </submittedName>
</protein>